<comment type="caution">
    <text evidence="3">The sequence shown here is derived from an EMBL/GenBank/DDBJ whole genome shotgun (WGS) entry which is preliminary data.</text>
</comment>
<evidence type="ECO:0000259" key="2">
    <source>
        <dbReference type="Pfam" id="PF02775"/>
    </source>
</evidence>
<dbReference type="Pfam" id="PF02775">
    <property type="entry name" value="TPP_enzyme_C"/>
    <property type="match status" value="1"/>
</dbReference>
<dbReference type="AlphaFoldDB" id="A0A6N6NP55"/>
<dbReference type="EMBL" id="WAJR01000051">
    <property type="protein sequence ID" value="KAB1635159.1"/>
    <property type="molecule type" value="Genomic_DNA"/>
</dbReference>
<protein>
    <recommendedName>
        <fullName evidence="2">Thiamine pyrophosphate enzyme TPP-binding domain-containing protein</fullName>
    </recommendedName>
</protein>
<dbReference type="GO" id="GO:0000287">
    <property type="term" value="F:magnesium ion binding"/>
    <property type="evidence" value="ECO:0007669"/>
    <property type="project" value="UniProtKB-ARBA"/>
</dbReference>
<gene>
    <name evidence="3" type="ORF">F8C90_10595</name>
</gene>
<proteinExistence type="predicted"/>
<feature type="domain" description="Thiamine pyrophosphate enzyme TPP-binding" evidence="2">
    <location>
        <begin position="261"/>
        <end position="396"/>
    </location>
</feature>
<name>A0A6N6NP55_9ACTN</name>
<dbReference type="InterPro" id="IPR011766">
    <property type="entry name" value="TPP_enzyme_TPP-bd"/>
</dbReference>
<reference evidence="3 4" key="1">
    <citation type="submission" date="2019-09" db="EMBL/GenBank/DDBJ databases">
        <title>Whole genome shotgun sequencing (WGS) of Ellagibacter isourolithinifaciens DSM 104140(T) and Adlercreutzia muris DSM 29508(T).</title>
        <authorList>
            <person name="Stoll D.A."/>
            <person name="Danylec N."/>
            <person name="Huch M."/>
        </authorList>
    </citation>
    <scope>NUCLEOTIDE SEQUENCE [LARGE SCALE GENOMIC DNA]</scope>
    <source>
        <strain evidence="3 4">DSM 104140</strain>
    </source>
</reference>
<sequence>GLEGAAGAVGPEVAAVSRLSAAVCDQVKALICGRRALVLAGEGTCESLEEAREVAAWAKAYGLPLLADPLSGLRSLGDEAVIDNYDNVLGRDDFPVPEVVIRFGRYPVSKRCVQKLAVARPIEIVVDAGETRDFNAMTDLFVTCSPIDFVRSLLTCDCDAQASAGFLSAWREANAAERARILSVEEDSRERVTGKAANEAEVAGDAEPESAAVAPRPEGAYVREILKAAPAGSCLFSANSMAIRAIDTFYVKGDKPLAVLCNRGLNGIDGTVSTALGVAQHFEQTTFLTGDFTLQHDLGGLALQREIAQVAAERGKLAPSIVVVLLNNNGGGIFEMLPQASDEPYFARLFSAPQDVDFSHAAAAFNVPYRKVGTPSEFSQVYGEMLGTPGISLIEVKLPLSGLKARYRAYQ</sequence>
<dbReference type="Gene3D" id="3.40.50.970">
    <property type="match status" value="1"/>
</dbReference>
<dbReference type="Proteomes" id="UP000468668">
    <property type="component" value="Unassembled WGS sequence"/>
</dbReference>
<evidence type="ECO:0000313" key="3">
    <source>
        <dbReference type="EMBL" id="KAB1635159.1"/>
    </source>
</evidence>
<dbReference type="GO" id="GO:0003824">
    <property type="term" value="F:catalytic activity"/>
    <property type="evidence" value="ECO:0007669"/>
    <property type="project" value="InterPro"/>
</dbReference>
<dbReference type="InterPro" id="IPR029061">
    <property type="entry name" value="THDP-binding"/>
</dbReference>
<feature type="non-terminal residue" evidence="3">
    <location>
        <position position="1"/>
    </location>
</feature>
<keyword evidence="4" id="KW-1185">Reference proteome</keyword>
<dbReference type="GO" id="GO:0030976">
    <property type="term" value="F:thiamine pyrophosphate binding"/>
    <property type="evidence" value="ECO:0007669"/>
    <property type="project" value="InterPro"/>
</dbReference>
<dbReference type="GeneID" id="98658853"/>
<dbReference type="Gene3D" id="3.40.50.1220">
    <property type="entry name" value="TPP-binding domain"/>
    <property type="match status" value="1"/>
</dbReference>
<organism evidence="3 4">
    <name type="scientific">Ellagibacter isourolithinifaciens</name>
    <dbReference type="NCBI Taxonomy" id="2137581"/>
    <lineage>
        <taxon>Bacteria</taxon>
        <taxon>Bacillati</taxon>
        <taxon>Actinomycetota</taxon>
        <taxon>Coriobacteriia</taxon>
        <taxon>Eggerthellales</taxon>
        <taxon>Eggerthellaceae</taxon>
        <taxon>Ellagibacter</taxon>
    </lineage>
</organism>
<dbReference type="PANTHER" id="PTHR42916">
    <property type="entry name" value="2-SUCCINYL-5-ENOLPYRUVYL-6-HYDROXY-3-CYCLOHEXENE-1-CARBOXYLATE SYNTHASE"/>
    <property type="match status" value="1"/>
</dbReference>
<dbReference type="SUPFAM" id="SSF52518">
    <property type="entry name" value="Thiamin diphosphate-binding fold (THDP-binding)"/>
    <property type="match status" value="1"/>
</dbReference>
<dbReference type="CDD" id="cd02009">
    <property type="entry name" value="TPP_SHCHC_synthase"/>
    <property type="match status" value="1"/>
</dbReference>
<evidence type="ECO:0000313" key="4">
    <source>
        <dbReference type="Proteomes" id="UP000468668"/>
    </source>
</evidence>
<evidence type="ECO:0000256" key="1">
    <source>
        <dbReference type="SAM" id="MobiDB-lite"/>
    </source>
</evidence>
<dbReference type="RefSeq" id="WP_246155911.1">
    <property type="nucleotide sequence ID" value="NZ_WAJR01000051.1"/>
</dbReference>
<dbReference type="PANTHER" id="PTHR42916:SF1">
    <property type="entry name" value="PROTEIN PHYLLO, CHLOROPLASTIC"/>
    <property type="match status" value="1"/>
</dbReference>
<accession>A0A6N6NP55</accession>
<feature type="region of interest" description="Disordered" evidence="1">
    <location>
        <begin position="192"/>
        <end position="212"/>
    </location>
</feature>